<protein>
    <submittedName>
        <fullName evidence="1">Uncharacterized protein</fullName>
    </submittedName>
</protein>
<reference evidence="1 2" key="1">
    <citation type="submission" date="2017-01" db="EMBL/GenBank/DDBJ databases">
        <title>Isolation and charaterisation of Pectobacterium phages.</title>
        <authorList>
            <person name="Buttimer C.T.H."/>
            <person name="Lucid A."/>
            <person name="Coffey A."/>
        </authorList>
    </citation>
    <scope>NUCLEOTIDE SEQUENCE [LARGE SCALE GENOMIC DNA]</scope>
</reference>
<name>A0A2P0PAQ5_9CAUD</name>
<gene>
    <name evidence="1" type="ORF">CB1_32</name>
</gene>
<keyword evidence="2" id="KW-1185">Reference proteome</keyword>
<proteinExistence type="predicted"/>
<dbReference type="EMBL" id="KY514264">
    <property type="protein sequence ID" value="ARB11759.1"/>
    <property type="molecule type" value="Genomic_DNA"/>
</dbReference>
<accession>A0A2P0PAQ5</accession>
<sequence length="33" mass="3975">MYSDSVKEFVLWKSEMEDFRATLEQAMLFLEAE</sequence>
<evidence type="ECO:0000313" key="1">
    <source>
        <dbReference type="EMBL" id="ARB11759.1"/>
    </source>
</evidence>
<dbReference type="Proteomes" id="UP000240218">
    <property type="component" value="Segment"/>
</dbReference>
<organism evidence="1 2">
    <name type="scientific">Pectobacterium phage vB_PatP_CB1</name>
    <dbReference type="NCBI Taxonomy" id="1958917"/>
    <lineage>
        <taxon>Viruses</taxon>
        <taxon>Duplodnaviria</taxon>
        <taxon>Heunggongvirae</taxon>
        <taxon>Uroviricota</taxon>
        <taxon>Caudoviricetes</taxon>
        <taxon>Schitoviridae</taxon>
        <taxon>Cbunavirus</taxon>
        <taxon>Cbunavirus CB1</taxon>
    </lineage>
</organism>
<evidence type="ECO:0000313" key="2">
    <source>
        <dbReference type="Proteomes" id="UP000240218"/>
    </source>
</evidence>